<keyword evidence="6" id="KW-0328">Glycosyltransferase</keyword>
<evidence type="ECO:0000256" key="8">
    <source>
        <dbReference type="ARBA" id="ARBA00022801"/>
    </source>
</evidence>
<comment type="similarity">
    <text evidence="3">In the N-terminal section; belongs to the glycosyltransferase 51 family.</text>
</comment>
<dbReference type="InterPro" id="IPR036950">
    <property type="entry name" value="PBP_transglycosylase"/>
</dbReference>
<dbReference type="InterPro" id="IPR023346">
    <property type="entry name" value="Lysozyme-like_dom_sf"/>
</dbReference>
<keyword evidence="5" id="KW-0645">Protease</keyword>
<dbReference type="GO" id="GO:0030288">
    <property type="term" value="C:outer membrane-bounded periplasmic space"/>
    <property type="evidence" value="ECO:0007669"/>
    <property type="project" value="TreeGrafter"/>
</dbReference>
<dbReference type="EMBL" id="JAUOPG010000004">
    <property type="protein sequence ID" value="MDO6453318.1"/>
    <property type="molecule type" value="Genomic_DNA"/>
</dbReference>
<dbReference type="InterPro" id="IPR012338">
    <property type="entry name" value="Beta-lactam/transpept-like"/>
</dbReference>
<dbReference type="RefSeq" id="WP_303549520.1">
    <property type="nucleotide sequence ID" value="NZ_JAUOPG010000004.1"/>
</dbReference>
<dbReference type="GO" id="GO:0009252">
    <property type="term" value="P:peptidoglycan biosynthetic process"/>
    <property type="evidence" value="ECO:0007669"/>
    <property type="project" value="InterPro"/>
</dbReference>
<proteinExistence type="inferred from homology"/>
<keyword evidence="12" id="KW-0472">Membrane</keyword>
<protein>
    <recommendedName>
        <fullName evidence="10">peptidoglycan glycosyltransferase</fullName>
        <ecNumber evidence="10">2.4.99.28</ecNumber>
    </recommendedName>
</protein>
<gene>
    <name evidence="16" type="primary">pbpC</name>
    <name evidence="16" type="ORF">Q4490_07050</name>
</gene>
<evidence type="ECO:0000256" key="1">
    <source>
        <dbReference type="ARBA" id="ARBA00004752"/>
    </source>
</evidence>
<comment type="pathway">
    <text evidence="1">Cell wall biogenesis; peptidoglycan biosynthesis.</text>
</comment>
<feature type="domain" description="Penicillin-binding C-terminal" evidence="15">
    <location>
        <begin position="695"/>
        <end position="775"/>
    </location>
</feature>
<dbReference type="Gene3D" id="1.10.3810.10">
    <property type="entry name" value="Biosynthetic peptidoglycan transglycosylase-like"/>
    <property type="match status" value="1"/>
</dbReference>
<dbReference type="SUPFAM" id="SSF53955">
    <property type="entry name" value="Lysozyme-like"/>
    <property type="match status" value="1"/>
</dbReference>
<dbReference type="Pfam" id="PF06832">
    <property type="entry name" value="BiPBP_C"/>
    <property type="match status" value="1"/>
</dbReference>
<evidence type="ECO:0000259" key="14">
    <source>
        <dbReference type="Pfam" id="PF00912"/>
    </source>
</evidence>
<keyword evidence="12" id="KW-1133">Transmembrane helix</keyword>
<keyword evidence="4" id="KW-0121">Carboxypeptidase</keyword>
<keyword evidence="8" id="KW-0378">Hydrolase</keyword>
<comment type="similarity">
    <text evidence="2">In the C-terminal section; belongs to the transpeptidase family.</text>
</comment>
<evidence type="ECO:0000259" key="15">
    <source>
        <dbReference type="Pfam" id="PF06832"/>
    </source>
</evidence>
<dbReference type="InterPro" id="IPR001460">
    <property type="entry name" value="PCN-bd_Tpept"/>
</dbReference>
<evidence type="ECO:0000259" key="13">
    <source>
        <dbReference type="Pfam" id="PF00905"/>
    </source>
</evidence>
<organism evidence="16 17">
    <name type="scientific">Neptunomonas phycophila</name>
    <dbReference type="NCBI Taxonomy" id="1572645"/>
    <lineage>
        <taxon>Bacteria</taxon>
        <taxon>Pseudomonadati</taxon>
        <taxon>Pseudomonadota</taxon>
        <taxon>Gammaproteobacteria</taxon>
        <taxon>Oceanospirillales</taxon>
        <taxon>Oceanospirillaceae</taxon>
        <taxon>Neptunomonas</taxon>
    </lineage>
</organism>
<dbReference type="Proteomes" id="UP001169862">
    <property type="component" value="Unassembled WGS sequence"/>
</dbReference>
<dbReference type="GO" id="GO:0006508">
    <property type="term" value="P:proteolysis"/>
    <property type="evidence" value="ECO:0007669"/>
    <property type="project" value="UniProtKB-KW"/>
</dbReference>
<evidence type="ECO:0000313" key="16">
    <source>
        <dbReference type="EMBL" id="MDO6453318.1"/>
    </source>
</evidence>
<keyword evidence="12" id="KW-0812">Transmembrane</keyword>
<comment type="caution">
    <text evidence="16">The sequence shown here is derived from an EMBL/GenBank/DDBJ whole genome shotgun (WGS) entry which is preliminary data.</text>
</comment>
<dbReference type="SUPFAM" id="SSF56601">
    <property type="entry name" value="beta-lactamase/transpeptidase-like"/>
    <property type="match status" value="1"/>
</dbReference>
<evidence type="ECO:0000256" key="7">
    <source>
        <dbReference type="ARBA" id="ARBA00022679"/>
    </source>
</evidence>
<evidence type="ECO:0000256" key="2">
    <source>
        <dbReference type="ARBA" id="ARBA00007090"/>
    </source>
</evidence>
<evidence type="ECO:0000256" key="6">
    <source>
        <dbReference type="ARBA" id="ARBA00022676"/>
    </source>
</evidence>
<evidence type="ECO:0000256" key="10">
    <source>
        <dbReference type="ARBA" id="ARBA00044770"/>
    </source>
</evidence>
<keyword evidence="9" id="KW-0511">Multifunctional enzyme</keyword>
<evidence type="ECO:0000256" key="5">
    <source>
        <dbReference type="ARBA" id="ARBA00022670"/>
    </source>
</evidence>
<dbReference type="GO" id="GO:0004180">
    <property type="term" value="F:carboxypeptidase activity"/>
    <property type="evidence" value="ECO:0007669"/>
    <property type="project" value="UniProtKB-KW"/>
</dbReference>
<evidence type="ECO:0000256" key="4">
    <source>
        <dbReference type="ARBA" id="ARBA00022645"/>
    </source>
</evidence>
<evidence type="ECO:0000256" key="9">
    <source>
        <dbReference type="ARBA" id="ARBA00023268"/>
    </source>
</evidence>
<evidence type="ECO:0000256" key="12">
    <source>
        <dbReference type="SAM" id="Phobius"/>
    </source>
</evidence>
<dbReference type="Pfam" id="PF00912">
    <property type="entry name" value="Transgly"/>
    <property type="match status" value="1"/>
</dbReference>
<dbReference type="Gene3D" id="3.40.710.10">
    <property type="entry name" value="DD-peptidase/beta-lactamase superfamily"/>
    <property type="match status" value="1"/>
</dbReference>
<name>A0AAW7XIW2_9GAMM</name>
<dbReference type="Pfam" id="PF00905">
    <property type="entry name" value="Transpeptidase"/>
    <property type="match status" value="1"/>
</dbReference>
<feature type="domain" description="Glycosyl transferase family 51" evidence="14">
    <location>
        <begin position="56"/>
        <end position="231"/>
    </location>
</feature>
<accession>A0AAW7XIW2</accession>
<sequence length="780" mass="86886">MVGTPKKEVWCWRLRLAVLSIGLVVLGCLLLKYLDWRYPLAPLPQVSTLVLADDGTPLRAFPGDGDQWRYPVGIDDISPHYLEVLLTYEDRWFYWHPGVNPFSLVRAFWQNAQSSGIVSGGSTLTMQVARLLHPHDRSYRGKLVQVLRAFQLEWHYSKPEIIDLYLNLAPFGGMLSGVQAASFFYFGKQANQLSDAEAALLAVLPQRPSDYRPDRHPQAALKARNKALARMAVLGVWSQSRVAEAQVEPLLVFAEGVPKVAPILSRRLYQQCTSCNVIHSTIDYGLQLQLEALVDQYLYQLSPEQSVAVMVMDNRDGSVKSYIGSGDFWSATRHGQVDMIQAVRSPGSTLKPFLYGMAIDEGLIHSHSLLLDAPRSKSQYRPHNFTGQFNGPVTATEALQRSLNVPAVQLIEFIEAGRFLTRLQHGGLKSFGPGSADPNPSVILGGVGVKMEKMVGLYSAFARQGLAIKPRLRPEQSQQERRLLSAGSAWIIWDALAQHPYRSMHQKTQGQWNLAWKTGTSYGYREAWAMGVSPRWTIGVWVGRPDGSPSPGKFGRDTAAPLLFRVHSALSDGERHLIKPSGVTKEEICWPSGTALTRPENQNGQCLRHHAAWVLEGVVPPTLHELPDLTTQRLITQIWVDPVSGLRVDPSCAKRSPLLTREIALWPEAAEPWLPTFWRNQQRLPSLAPECALFAAEQKTIRITTWPDKALVKIPPHGGELRADLMAQGGSGARDWYVDGRYVGSSERALSYQFSSVGLHQISVVDEQGNRDMIQLTISQ</sequence>
<dbReference type="EC" id="2.4.99.28" evidence="10"/>
<dbReference type="InterPro" id="IPR001264">
    <property type="entry name" value="Glyco_trans_51"/>
</dbReference>
<dbReference type="PROSITE" id="PS51257">
    <property type="entry name" value="PROKAR_LIPOPROTEIN"/>
    <property type="match status" value="1"/>
</dbReference>
<dbReference type="GO" id="GO:0008955">
    <property type="term" value="F:peptidoglycan glycosyltransferase activity"/>
    <property type="evidence" value="ECO:0007669"/>
    <property type="project" value="UniProtKB-EC"/>
</dbReference>
<dbReference type="PANTHER" id="PTHR32282:SF15">
    <property type="entry name" value="PENICILLIN-BINDING PROTEIN 1C"/>
    <property type="match status" value="1"/>
</dbReference>
<evidence type="ECO:0000256" key="3">
    <source>
        <dbReference type="ARBA" id="ARBA00007739"/>
    </source>
</evidence>
<dbReference type="AlphaFoldDB" id="A0AAW7XIW2"/>
<feature type="domain" description="Penicillin-binding protein transpeptidase" evidence="13">
    <location>
        <begin position="308"/>
        <end position="534"/>
    </location>
</feature>
<feature type="transmembrane region" description="Helical" evidence="12">
    <location>
        <begin position="12"/>
        <end position="31"/>
    </location>
</feature>
<dbReference type="InterPro" id="IPR011815">
    <property type="entry name" value="PBP_1c"/>
</dbReference>
<dbReference type="PANTHER" id="PTHR32282">
    <property type="entry name" value="BINDING PROTEIN TRANSPEPTIDASE, PUTATIVE-RELATED"/>
    <property type="match status" value="1"/>
</dbReference>
<comment type="catalytic activity">
    <reaction evidence="11">
        <text>[GlcNAc-(1-&gt;4)-Mur2Ac(oyl-L-Ala-gamma-D-Glu-L-Lys-D-Ala-D-Ala)](n)-di-trans,octa-cis-undecaprenyl diphosphate + beta-D-GlcNAc-(1-&gt;4)-Mur2Ac(oyl-L-Ala-gamma-D-Glu-L-Lys-D-Ala-D-Ala)-di-trans,octa-cis-undecaprenyl diphosphate = [GlcNAc-(1-&gt;4)-Mur2Ac(oyl-L-Ala-gamma-D-Glu-L-Lys-D-Ala-D-Ala)](n+1)-di-trans,octa-cis-undecaprenyl diphosphate + di-trans,octa-cis-undecaprenyl diphosphate + H(+)</text>
        <dbReference type="Rhea" id="RHEA:23708"/>
        <dbReference type="Rhea" id="RHEA-COMP:9602"/>
        <dbReference type="Rhea" id="RHEA-COMP:9603"/>
        <dbReference type="ChEBI" id="CHEBI:15378"/>
        <dbReference type="ChEBI" id="CHEBI:58405"/>
        <dbReference type="ChEBI" id="CHEBI:60033"/>
        <dbReference type="ChEBI" id="CHEBI:78435"/>
        <dbReference type="EC" id="2.4.99.28"/>
    </reaction>
</comment>
<evidence type="ECO:0000313" key="17">
    <source>
        <dbReference type="Proteomes" id="UP001169862"/>
    </source>
</evidence>
<dbReference type="GO" id="GO:0008658">
    <property type="term" value="F:penicillin binding"/>
    <property type="evidence" value="ECO:0007669"/>
    <property type="project" value="InterPro"/>
</dbReference>
<dbReference type="InterPro" id="IPR009647">
    <property type="entry name" value="PBP_C"/>
</dbReference>
<dbReference type="NCBIfam" id="TIGR02073">
    <property type="entry name" value="PBP_1c"/>
    <property type="match status" value="1"/>
</dbReference>
<keyword evidence="7" id="KW-0808">Transferase</keyword>
<reference evidence="16" key="1">
    <citation type="submission" date="2023-07" db="EMBL/GenBank/DDBJ databases">
        <title>Genome content predicts the carbon catabolic preferences of heterotrophic bacteria.</title>
        <authorList>
            <person name="Gralka M."/>
        </authorList>
    </citation>
    <scope>NUCLEOTIDE SEQUENCE</scope>
    <source>
        <strain evidence="16">I2M16</strain>
    </source>
</reference>
<evidence type="ECO:0000256" key="11">
    <source>
        <dbReference type="ARBA" id="ARBA00049902"/>
    </source>
</evidence>
<dbReference type="InterPro" id="IPR050396">
    <property type="entry name" value="Glycosyltr_51/Transpeptidase"/>
</dbReference>